<protein>
    <submittedName>
        <fullName evidence="2">Uncharacterized protein</fullName>
    </submittedName>
</protein>
<organism evidence="2 3">
    <name type="scientific">Burkholderia cenocepacia</name>
    <dbReference type="NCBI Taxonomy" id="95486"/>
    <lineage>
        <taxon>Bacteria</taxon>
        <taxon>Pseudomonadati</taxon>
        <taxon>Pseudomonadota</taxon>
        <taxon>Betaproteobacteria</taxon>
        <taxon>Burkholderiales</taxon>
        <taxon>Burkholderiaceae</taxon>
        <taxon>Burkholderia</taxon>
        <taxon>Burkholderia cepacia complex</taxon>
    </lineage>
</organism>
<dbReference type="Proteomes" id="UP000272140">
    <property type="component" value="Unassembled WGS sequence"/>
</dbReference>
<accession>A0A427NU05</accession>
<proteinExistence type="predicted"/>
<evidence type="ECO:0000313" key="3">
    <source>
        <dbReference type="Proteomes" id="UP000272140"/>
    </source>
</evidence>
<comment type="caution">
    <text evidence="2">The sequence shown here is derived from an EMBL/GenBank/DDBJ whole genome shotgun (WGS) entry which is preliminary data.</text>
</comment>
<dbReference type="EMBL" id="RKIO01000003">
    <property type="protein sequence ID" value="RSC10932.1"/>
    <property type="molecule type" value="Genomic_DNA"/>
</dbReference>
<evidence type="ECO:0000313" key="2">
    <source>
        <dbReference type="EMBL" id="RSC10932.1"/>
    </source>
</evidence>
<dbReference type="AlphaFoldDB" id="A0A427NU05"/>
<reference evidence="3" key="1">
    <citation type="submission" date="2018-11" db="EMBL/GenBank/DDBJ databases">
        <title>FDA dAtabase for Regulatory Grade micrObial Sequences (FDA-ARGOS): Supporting development and validation of Infectious Disease Dx tests.</title>
        <authorList>
            <person name="Goldberg B."/>
            <person name="Campos J."/>
            <person name="Tallon L."/>
            <person name="Sadzewicz L."/>
            <person name="Zhao X."/>
            <person name="Vavikolanu K."/>
            <person name="Mehta A."/>
            <person name="Aluvathingal J."/>
            <person name="Nadendla S."/>
            <person name="Geyer C."/>
            <person name="Nandy P."/>
            <person name="Yan Y."/>
            <person name="Sichtig H."/>
        </authorList>
    </citation>
    <scope>NUCLEOTIDE SEQUENCE [LARGE SCALE GENOMIC DNA]</scope>
    <source>
        <strain evidence="3">FDAARGOS_544</strain>
    </source>
</reference>
<sequence length="125" mass="13428">MPGMLDPHRECTTDRRACPFGTMRDGEKAGYRFTEVDIAGPAAAWRTTRRHAARAHAIIPAEGRRRISSEKRRSDAGRTDAGPHRGRPVMFHSGGERRHVVPGSEACAAGSLTLTAGAGSIDPTP</sequence>
<gene>
    <name evidence="2" type="ORF">EGT41_21290</name>
</gene>
<feature type="compositionally biased region" description="Basic and acidic residues" evidence="1">
    <location>
        <begin position="62"/>
        <end position="83"/>
    </location>
</feature>
<evidence type="ECO:0000256" key="1">
    <source>
        <dbReference type="SAM" id="MobiDB-lite"/>
    </source>
</evidence>
<feature type="region of interest" description="Disordered" evidence="1">
    <location>
        <begin position="60"/>
        <end position="97"/>
    </location>
</feature>
<name>A0A427NU05_9BURK</name>